<dbReference type="EMBL" id="AOSG01000083">
    <property type="protein sequence ID" value="EOR70181.1"/>
    <property type="molecule type" value="Genomic_DNA"/>
</dbReference>
<comment type="similarity">
    <text evidence="1">Belongs to the sigma-70 factor family. ECF subfamily.</text>
</comment>
<keyword evidence="3" id="KW-0731">Sigma factor</keyword>
<dbReference type="GO" id="GO:0003677">
    <property type="term" value="F:DNA binding"/>
    <property type="evidence" value="ECO:0007669"/>
    <property type="project" value="UniProtKB-KW"/>
</dbReference>
<keyword evidence="6" id="KW-1133">Transmembrane helix</keyword>
<dbReference type="Gene3D" id="1.10.1740.10">
    <property type="match status" value="1"/>
</dbReference>
<name>A0A9P2T7D3_THEFU</name>
<evidence type="ECO:0000256" key="1">
    <source>
        <dbReference type="ARBA" id="ARBA00010641"/>
    </source>
</evidence>
<evidence type="ECO:0000256" key="2">
    <source>
        <dbReference type="ARBA" id="ARBA00023015"/>
    </source>
</evidence>
<keyword evidence="8" id="KW-1185">Reference proteome</keyword>
<dbReference type="InterPro" id="IPR013325">
    <property type="entry name" value="RNA_pol_sigma_r2"/>
</dbReference>
<comment type="caution">
    <text evidence="7">The sequence shown here is derived from an EMBL/GenBank/DDBJ whole genome shotgun (WGS) entry which is preliminary data.</text>
</comment>
<dbReference type="SUPFAM" id="SSF88659">
    <property type="entry name" value="Sigma3 and sigma4 domains of RNA polymerase sigma factors"/>
    <property type="match status" value="1"/>
</dbReference>
<organism evidence="7 8">
    <name type="scientific">Thermobifida fusca TM51</name>
    <dbReference type="NCBI Taxonomy" id="1169414"/>
    <lineage>
        <taxon>Bacteria</taxon>
        <taxon>Bacillati</taxon>
        <taxon>Actinomycetota</taxon>
        <taxon>Actinomycetes</taxon>
        <taxon>Streptosporangiales</taxon>
        <taxon>Nocardiopsidaceae</taxon>
        <taxon>Thermobifida</taxon>
    </lineage>
</organism>
<dbReference type="PANTHER" id="PTHR43133:SF8">
    <property type="entry name" value="RNA POLYMERASE SIGMA FACTOR HI_1459-RELATED"/>
    <property type="match status" value="1"/>
</dbReference>
<keyword evidence="6" id="KW-0812">Transmembrane</keyword>
<evidence type="ECO:0000256" key="6">
    <source>
        <dbReference type="SAM" id="Phobius"/>
    </source>
</evidence>
<dbReference type="InterPro" id="IPR036388">
    <property type="entry name" value="WH-like_DNA-bd_sf"/>
</dbReference>
<keyword evidence="6" id="KW-0472">Membrane</keyword>
<evidence type="ECO:0000256" key="5">
    <source>
        <dbReference type="ARBA" id="ARBA00023163"/>
    </source>
</evidence>
<evidence type="ECO:0000313" key="7">
    <source>
        <dbReference type="EMBL" id="EOR70181.1"/>
    </source>
</evidence>
<evidence type="ECO:0000256" key="3">
    <source>
        <dbReference type="ARBA" id="ARBA00023082"/>
    </source>
</evidence>
<feature type="transmembrane region" description="Helical" evidence="6">
    <location>
        <begin position="288"/>
        <end position="309"/>
    </location>
</feature>
<proteinExistence type="inferred from homology"/>
<gene>
    <name evidence="7" type="ORF">TM51_13985</name>
</gene>
<keyword evidence="2" id="KW-0805">Transcription regulation</keyword>
<dbReference type="AlphaFoldDB" id="A0A9P2T7D3"/>
<dbReference type="GO" id="GO:0016987">
    <property type="term" value="F:sigma factor activity"/>
    <property type="evidence" value="ECO:0007669"/>
    <property type="project" value="UniProtKB-KW"/>
</dbReference>
<dbReference type="GO" id="GO:0006352">
    <property type="term" value="P:DNA-templated transcription initiation"/>
    <property type="evidence" value="ECO:0007669"/>
    <property type="project" value="InterPro"/>
</dbReference>
<reference evidence="7 8" key="1">
    <citation type="journal article" date="2013" name="Genome Announc.">
        <title>Draft Genome Sequence of the Lignocellulose Decomposer Thermobifida fusca Strain TM51.</title>
        <authorList>
            <person name="Toth A."/>
            <person name="Barna T."/>
            <person name="Nagy I."/>
            <person name="Horvath B."/>
            <person name="Nagy I."/>
            <person name="Tancsics A."/>
            <person name="Kriszt B."/>
            <person name="Baka E."/>
            <person name="Fekete C."/>
            <person name="Kukolya J."/>
        </authorList>
    </citation>
    <scope>NUCLEOTIDE SEQUENCE [LARGE SCALE GENOMIC DNA]</scope>
    <source>
        <strain evidence="7 8">TM51</strain>
    </source>
</reference>
<keyword evidence="4" id="KW-0238">DNA-binding</keyword>
<evidence type="ECO:0000313" key="8">
    <source>
        <dbReference type="Proteomes" id="UP000014184"/>
    </source>
</evidence>
<dbReference type="InterPro" id="IPR013324">
    <property type="entry name" value="RNA_pol_sigma_r3/r4-like"/>
</dbReference>
<protein>
    <submittedName>
        <fullName evidence="7">Alanine-rich protein</fullName>
    </submittedName>
</protein>
<dbReference type="SUPFAM" id="SSF88946">
    <property type="entry name" value="Sigma2 domain of RNA polymerase sigma factors"/>
    <property type="match status" value="1"/>
</dbReference>
<dbReference type="RefSeq" id="WP_011293139.1">
    <property type="nucleotide sequence ID" value="NZ_AOSG01000083.1"/>
</dbReference>
<dbReference type="Proteomes" id="UP000014184">
    <property type="component" value="Unassembled WGS sequence"/>
</dbReference>
<dbReference type="InterPro" id="IPR039425">
    <property type="entry name" value="RNA_pol_sigma-70-like"/>
</dbReference>
<keyword evidence="5" id="KW-0804">Transcription</keyword>
<dbReference type="PANTHER" id="PTHR43133">
    <property type="entry name" value="RNA POLYMERASE ECF-TYPE SIGMA FACTO"/>
    <property type="match status" value="1"/>
</dbReference>
<evidence type="ECO:0000256" key="4">
    <source>
        <dbReference type="ARBA" id="ARBA00023125"/>
    </source>
</evidence>
<sequence>MRDADIVHAIAKDERDGLSAAYRAYADRLYDYSLVTLDDAEAAADTVHDVFLIAREQIARLRDTHALRPWLYALTRAQCHRALRLRDGHPPPDLLDGHPSHATLSPDDPRLLLHEALCGLPPHEREILHLTVRHQLAGPELAAILGTSRRRADARAAAAHASFTDAVGVLLAVRRTEAHCPALRTLLQPWDGGHLTPAWRKRITRHLRTCPDCDRTRAALPAPDALRDAFPLTAPPAFLHDQLLTNAFDPGLAAHHAEFAAQAGPYRNDGFPATGGPAEETALPCTRLPAVLTLAAALLFLVLIGWAALPLLTAVVTGSTGVEAIPVVSLEPAEPPSPASSPHS</sequence>
<dbReference type="Gene3D" id="1.10.10.10">
    <property type="entry name" value="Winged helix-like DNA-binding domain superfamily/Winged helix DNA-binding domain"/>
    <property type="match status" value="1"/>
</dbReference>
<accession>A0A9P2T7D3</accession>